<dbReference type="SUPFAM" id="SSF46785">
    <property type="entry name" value="Winged helix' DNA-binding domain"/>
    <property type="match status" value="1"/>
</dbReference>
<evidence type="ECO:0000256" key="4">
    <source>
        <dbReference type="ARBA" id="ARBA00023163"/>
    </source>
</evidence>
<evidence type="ECO:0000256" key="3">
    <source>
        <dbReference type="ARBA" id="ARBA00023125"/>
    </source>
</evidence>
<dbReference type="InterPro" id="IPR058163">
    <property type="entry name" value="LysR-type_TF_proteobact-type"/>
</dbReference>
<dbReference type="GO" id="GO:0003700">
    <property type="term" value="F:DNA-binding transcription factor activity"/>
    <property type="evidence" value="ECO:0007669"/>
    <property type="project" value="InterPro"/>
</dbReference>
<accession>A0A3L9YIP8</accession>
<dbReference type="Gene3D" id="1.10.10.10">
    <property type="entry name" value="Winged helix-like DNA-binding domain superfamily/Winged helix DNA-binding domain"/>
    <property type="match status" value="1"/>
</dbReference>
<comment type="caution">
    <text evidence="6">The sequence shown here is derived from an EMBL/GenBank/DDBJ whole genome shotgun (WGS) entry which is preliminary data.</text>
</comment>
<dbReference type="Pfam" id="PF03466">
    <property type="entry name" value="LysR_substrate"/>
    <property type="match status" value="1"/>
</dbReference>
<keyword evidence="2" id="KW-0805">Transcription regulation</keyword>
<dbReference type="GO" id="GO:0006351">
    <property type="term" value="P:DNA-templated transcription"/>
    <property type="evidence" value="ECO:0007669"/>
    <property type="project" value="TreeGrafter"/>
</dbReference>
<protein>
    <submittedName>
        <fullName evidence="6">LysR family transcriptional regulator</fullName>
    </submittedName>
</protein>
<evidence type="ECO:0000259" key="5">
    <source>
        <dbReference type="PROSITE" id="PS50931"/>
    </source>
</evidence>
<dbReference type="InterPro" id="IPR000847">
    <property type="entry name" value="LysR_HTH_N"/>
</dbReference>
<name>A0A3L9YIP8_9RHOB</name>
<dbReference type="Gene3D" id="3.40.190.290">
    <property type="match status" value="1"/>
</dbReference>
<dbReference type="Pfam" id="PF00126">
    <property type="entry name" value="HTH_1"/>
    <property type="match status" value="1"/>
</dbReference>
<comment type="similarity">
    <text evidence="1">Belongs to the LysR transcriptional regulatory family.</text>
</comment>
<dbReference type="EMBL" id="RCNT01000003">
    <property type="protein sequence ID" value="RMA42680.1"/>
    <property type="molecule type" value="Genomic_DNA"/>
</dbReference>
<keyword evidence="4" id="KW-0804">Transcription</keyword>
<sequence length="313" mass="34463">MRLRPVSRDPSWEDIRVFLGYLRAGSVANAAQDLKISGPTVSRRINSLQKAIGFPLLSRCNQGLELTPNAQNLVEIWQEAERLLSNAPDLATRMRDTQRIELRFSTTPALANALIFPNIESYMERWPNVMIDVDTSFRIVDIGSGQGDVALRFVEPERGAVVRQRVGSVSFNVYCAEGILPDGFEPVDAWQALSETGLRGITWTPGTSVSMPQQKLSEVLSARRTGLAISEYTGLVDAIQNGIGAGILPDIVGQRLPGVRALMTPGVVGTMPLWLVTADRLSSYRHITEFRDFIRKAIRKESASIMAARGDPT</sequence>
<dbReference type="PANTHER" id="PTHR30537">
    <property type="entry name" value="HTH-TYPE TRANSCRIPTIONAL REGULATOR"/>
    <property type="match status" value="1"/>
</dbReference>
<dbReference type="SUPFAM" id="SSF53850">
    <property type="entry name" value="Periplasmic binding protein-like II"/>
    <property type="match status" value="1"/>
</dbReference>
<keyword evidence="3" id="KW-0238">DNA-binding</keyword>
<dbReference type="GO" id="GO:0043565">
    <property type="term" value="F:sequence-specific DNA binding"/>
    <property type="evidence" value="ECO:0007669"/>
    <property type="project" value="TreeGrafter"/>
</dbReference>
<evidence type="ECO:0000256" key="2">
    <source>
        <dbReference type="ARBA" id="ARBA00023015"/>
    </source>
</evidence>
<evidence type="ECO:0000256" key="1">
    <source>
        <dbReference type="ARBA" id="ARBA00009437"/>
    </source>
</evidence>
<dbReference type="InterPro" id="IPR036388">
    <property type="entry name" value="WH-like_DNA-bd_sf"/>
</dbReference>
<evidence type="ECO:0000313" key="6">
    <source>
        <dbReference type="EMBL" id="RMA42680.1"/>
    </source>
</evidence>
<reference evidence="6 7" key="1">
    <citation type="submission" date="2018-10" db="EMBL/GenBank/DDBJ databases">
        <authorList>
            <person name="Jung H.S."/>
            <person name="Jeon C.O."/>
        </authorList>
    </citation>
    <scope>NUCLEOTIDE SEQUENCE [LARGE SCALE GENOMIC DNA]</scope>
    <source>
        <strain evidence="6 7">MA-7-27</strain>
    </source>
</reference>
<dbReference type="PROSITE" id="PS50931">
    <property type="entry name" value="HTH_LYSR"/>
    <property type="match status" value="1"/>
</dbReference>
<dbReference type="InterPro" id="IPR036390">
    <property type="entry name" value="WH_DNA-bd_sf"/>
</dbReference>
<organism evidence="6 7">
    <name type="scientific">Rhodophyticola porphyridii</name>
    <dbReference type="NCBI Taxonomy" id="1852017"/>
    <lineage>
        <taxon>Bacteria</taxon>
        <taxon>Pseudomonadati</taxon>
        <taxon>Pseudomonadota</taxon>
        <taxon>Alphaproteobacteria</taxon>
        <taxon>Rhodobacterales</taxon>
        <taxon>Roseobacteraceae</taxon>
        <taxon>Rhodophyticola</taxon>
    </lineage>
</organism>
<evidence type="ECO:0000313" key="7">
    <source>
        <dbReference type="Proteomes" id="UP000281343"/>
    </source>
</evidence>
<dbReference type="InterPro" id="IPR005119">
    <property type="entry name" value="LysR_subst-bd"/>
</dbReference>
<proteinExistence type="inferred from homology"/>
<dbReference type="AlphaFoldDB" id="A0A3L9YIP8"/>
<dbReference type="Proteomes" id="UP000281343">
    <property type="component" value="Unassembled WGS sequence"/>
</dbReference>
<keyword evidence="7" id="KW-1185">Reference proteome</keyword>
<gene>
    <name evidence="6" type="ORF">D9R08_07760</name>
</gene>
<feature type="domain" description="HTH lysR-type" evidence="5">
    <location>
        <begin position="10"/>
        <end position="67"/>
    </location>
</feature>
<dbReference type="PANTHER" id="PTHR30537:SF3">
    <property type="entry name" value="TRANSCRIPTIONAL REGULATORY PROTEIN"/>
    <property type="match status" value="1"/>
</dbReference>